<sequence>MSRPTKSEAVAALFRSSFPPFHGFAYRELHGEVLRGNLATELIAEHCEEVARGRTRRLMINVQPRALKSEIASVALPAFVIGRDPTKQILIIAGSQKLAAELMSKVMKLVGGSRYRSLFPAADLRSKGATSLRSRQGGSITCAVVGQQLSGRGADLIIADDPLSPQFAKDKGRRNAVNSWYDAEVRTRLNNRSDGAIIIVMQRVHPDDLCGHLLETQSEEYEVLALPAITRTKEDIRFPSGRVYTREAYEVLDPERDSAEQLEARLDEIGGFNFIGQYLQGDFAPWDENEVRSEYLFSKRPKNWRPGDPLAWSALFALDMRDDIKAAYFGGYSIYEDYQQDRWGTMEELQASIVEQQRRSVELANSTGPLPKRKLTPRERKLMQHAMRGMKEMQARKAVVWAPL</sequence>
<name>A0A8J7R417_9HYPH</name>
<dbReference type="AlphaFoldDB" id="A0A8J7R417"/>
<dbReference type="Gene3D" id="3.40.50.300">
    <property type="entry name" value="P-loop containing nucleotide triphosphate hydrolases"/>
    <property type="match status" value="1"/>
</dbReference>
<accession>A0A8J7R417</accession>
<organism evidence="1 2">
    <name type="scientific">Tianweitania sediminis</name>
    <dbReference type="NCBI Taxonomy" id="1502156"/>
    <lineage>
        <taxon>Bacteria</taxon>
        <taxon>Pseudomonadati</taxon>
        <taxon>Pseudomonadota</taxon>
        <taxon>Alphaproteobacteria</taxon>
        <taxon>Hyphomicrobiales</taxon>
        <taxon>Phyllobacteriaceae</taxon>
        <taxon>Tianweitania</taxon>
    </lineage>
</organism>
<keyword evidence="2" id="KW-1185">Reference proteome</keyword>
<dbReference type="EMBL" id="JAGIYY010000013">
    <property type="protein sequence ID" value="MBP0441377.1"/>
    <property type="molecule type" value="Genomic_DNA"/>
</dbReference>
<comment type="caution">
    <text evidence="1">The sequence shown here is derived from an EMBL/GenBank/DDBJ whole genome shotgun (WGS) entry which is preliminary data.</text>
</comment>
<gene>
    <name evidence="1" type="ORF">J5Y06_22260</name>
</gene>
<evidence type="ECO:0008006" key="3">
    <source>
        <dbReference type="Google" id="ProtNLM"/>
    </source>
</evidence>
<evidence type="ECO:0000313" key="1">
    <source>
        <dbReference type="EMBL" id="MBP0441377.1"/>
    </source>
</evidence>
<evidence type="ECO:0000313" key="2">
    <source>
        <dbReference type="Proteomes" id="UP000666240"/>
    </source>
</evidence>
<dbReference type="RefSeq" id="WP_209337402.1">
    <property type="nucleotide sequence ID" value="NZ_JAGIYY010000013.1"/>
</dbReference>
<dbReference type="Proteomes" id="UP000666240">
    <property type="component" value="Unassembled WGS sequence"/>
</dbReference>
<protein>
    <recommendedName>
        <fullName evidence="3">Terminase large subunit gp17-like C-terminal domain-containing protein</fullName>
    </recommendedName>
</protein>
<reference evidence="1" key="1">
    <citation type="submission" date="2021-03" db="EMBL/GenBank/DDBJ databases">
        <title>Genome sequencing and assembly of Tianweitania sediminis.</title>
        <authorList>
            <person name="Chhetri G."/>
        </authorList>
    </citation>
    <scope>NUCLEOTIDE SEQUENCE</scope>
    <source>
        <strain evidence="1">Z8</strain>
    </source>
</reference>
<proteinExistence type="predicted"/>
<dbReference type="InterPro" id="IPR027417">
    <property type="entry name" value="P-loop_NTPase"/>
</dbReference>